<dbReference type="Proteomes" id="UP001270362">
    <property type="component" value="Unassembled WGS sequence"/>
</dbReference>
<accession>A0AAE1C9J8</accession>
<reference evidence="1" key="1">
    <citation type="journal article" date="2023" name="Mol. Phylogenet. Evol.">
        <title>Genome-scale phylogeny and comparative genomics of the fungal order Sordariales.</title>
        <authorList>
            <person name="Hensen N."/>
            <person name="Bonometti L."/>
            <person name="Westerberg I."/>
            <person name="Brannstrom I.O."/>
            <person name="Guillou S."/>
            <person name="Cros-Aarteil S."/>
            <person name="Calhoun S."/>
            <person name="Haridas S."/>
            <person name="Kuo A."/>
            <person name="Mondo S."/>
            <person name="Pangilinan J."/>
            <person name="Riley R."/>
            <person name="LaButti K."/>
            <person name="Andreopoulos B."/>
            <person name="Lipzen A."/>
            <person name="Chen C."/>
            <person name="Yan M."/>
            <person name="Daum C."/>
            <person name="Ng V."/>
            <person name="Clum A."/>
            <person name="Steindorff A."/>
            <person name="Ohm R.A."/>
            <person name="Martin F."/>
            <person name="Silar P."/>
            <person name="Natvig D.O."/>
            <person name="Lalanne C."/>
            <person name="Gautier V."/>
            <person name="Ament-Velasquez S.L."/>
            <person name="Kruys A."/>
            <person name="Hutchinson M.I."/>
            <person name="Powell A.J."/>
            <person name="Barry K."/>
            <person name="Miller A.N."/>
            <person name="Grigoriev I.V."/>
            <person name="Debuchy R."/>
            <person name="Gladieux P."/>
            <person name="Hiltunen Thoren M."/>
            <person name="Johannesson H."/>
        </authorList>
    </citation>
    <scope>NUCLEOTIDE SEQUENCE</scope>
    <source>
        <strain evidence="1">CBS 314.62</strain>
    </source>
</reference>
<dbReference type="AlphaFoldDB" id="A0AAE1C9J8"/>
<sequence length="163" mass="17700">MLLSMNGNLPAVNQLLLLATTVSKLAEAMKCNSKLSSRASFPEALLLTTVKHRLSAHTIPSAIREPNRYPCLFSARGPASRAGARIICGGEQQSNTSAHHLCFQTTKTIPGPSTAKGEYSSESWRYVVATLMLFAARGDFPPSRLSCCCCCCYCYSRCCFCCT</sequence>
<comment type="caution">
    <text evidence="1">The sequence shown here is derived from an EMBL/GenBank/DDBJ whole genome shotgun (WGS) entry which is preliminary data.</text>
</comment>
<proteinExistence type="predicted"/>
<name>A0AAE1C9J8_9PEZI</name>
<evidence type="ECO:0000313" key="1">
    <source>
        <dbReference type="EMBL" id="KAK3684129.1"/>
    </source>
</evidence>
<dbReference type="EMBL" id="JAULSO010000004">
    <property type="protein sequence ID" value="KAK3684129.1"/>
    <property type="molecule type" value="Genomic_DNA"/>
</dbReference>
<organism evidence="1 2">
    <name type="scientific">Podospora appendiculata</name>
    <dbReference type="NCBI Taxonomy" id="314037"/>
    <lineage>
        <taxon>Eukaryota</taxon>
        <taxon>Fungi</taxon>
        <taxon>Dikarya</taxon>
        <taxon>Ascomycota</taxon>
        <taxon>Pezizomycotina</taxon>
        <taxon>Sordariomycetes</taxon>
        <taxon>Sordariomycetidae</taxon>
        <taxon>Sordariales</taxon>
        <taxon>Podosporaceae</taxon>
        <taxon>Podospora</taxon>
    </lineage>
</organism>
<evidence type="ECO:0000313" key="2">
    <source>
        <dbReference type="Proteomes" id="UP001270362"/>
    </source>
</evidence>
<keyword evidence="2" id="KW-1185">Reference proteome</keyword>
<protein>
    <submittedName>
        <fullName evidence="1">Uncharacterized protein</fullName>
    </submittedName>
</protein>
<reference evidence="1" key="2">
    <citation type="submission" date="2023-06" db="EMBL/GenBank/DDBJ databases">
        <authorList>
            <consortium name="Lawrence Berkeley National Laboratory"/>
            <person name="Haridas S."/>
            <person name="Hensen N."/>
            <person name="Bonometti L."/>
            <person name="Westerberg I."/>
            <person name="Brannstrom I.O."/>
            <person name="Guillou S."/>
            <person name="Cros-Aarteil S."/>
            <person name="Calhoun S."/>
            <person name="Kuo A."/>
            <person name="Mondo S."/>
            <person name="Pangilinan J."/>
            <person name="Riley R."/>
            <person name="Labutti K."/>
            <person name="Andreopoulos B."/>
            <person name="Lipzen A."/>
            <person name="Chen C."/>
            <person name="Yanf M."/>
            <person name="Daum C."/>
            <person name="Ng V."/>
            <person name="Clum A."/>
            <person name="Steindorff A."/>
            <person name="Ohm R."/>
            <person name="Martin F."/>
            <person name="Silar P."/>
            <person name="Natvig D."/>
            <person name="Lalanne C."/>
            <person name="Gautier V."/>
            <person name="Ament-Velasquez S.L."/>
            <person name="Kruys A."/>
            <person name="Hutchinson M.I."/>
            <person name="Powell A.J."/>
            <person name="Barry K."/>
            <person name="Miller A.N."/>
            <person name="Grigoriev I.V."/>
            <person name="Debuchy R."/>
            <person name="Gladieux P."/>
            <person name="Thoren M.H."/>
            <person name="Johannesson H."/>
        </authorList>
    </citation>
    <scope>NUCLEOTIDE SEQUENCE</scope>
    <source>
        <strain evidence="1">CBS 314.62</strain>
    </source>
</reference>
<gene>
    <name evidence="1" type="ORF">B0T22DRAFT_270279</name>
</gene>